<protein>
    <submittedName>
        <fullName evidence="12">SDR family NAD(P)-dependent oxidoreductase</fullName>
    </submittedName>
</protein>
<dbReference type="SUPFAM" id="SSF51735">
    <property type="entry name" value="NAD(P)-binding Rossmann-fold domains"/>
    <property type="match status" value="3"/>
</dbReference>
<evidence type="ECO:0000256" key="4">
    <source>
        <dbReference type="ARBA" id="ARBA00022857"/>
    </source>
</evidence>
<dbReference type="SUPFAM" id="SSF53901">
    <property type="entry name" value="Thiolase-like"/>
    <property type="match status" value="1"/>
</dbReference>
<name>A0ABS7A3R1_9PROT</name>
<dbReference type="Gene3D" id="3.40.47.10">
    <property type="match status" value="1"/>
</dbReference>
<keyword evidence="5" id="KW-0511">Multifunctional enzyme</keyword>
<dbReference type="Pfam" id="PF21089">
    <property type="entry name" value="PKS_DH_N"/>
    <property type="match status" value="1"/>
</dbReference>
<feature type="active site" description="Proton donor; for dehydratase activity" evidence="7">
    <location>
        <position position="1091"/>
    </location>
</feature>
<dbReference type="SMART" id="SM00825">
    <property type="entry name" value="PKS_KS"/>
    <property type="match status" value="1"/>
</dbReference>
<dbReference type="Gene3D" id="3.40.50.720">
    <property type="entry name" value="NAD(P)-binding Rossmann-like Domain"/>
    <property type="match status" value="3"/>
</dbReference>
<keyword evidence="4" id="KW-0521">NADP</keyword>
<dbReference type="Gene3D" id="3.40.366.10">
    <property type="entry name" value="Malonyl-Coenzyme A Acyl Carrier Protein, domain 2"/>
    <property type="match status" value="1"/>
</dbReference>
<dbReference type="Pfam" id="PF00698">
    <property type="entry name" value="Acyl_transf_1"/>
    <property type="match status" value="1"/>
</dbReference>
<dbReference type="InterPro" id="IPR049900">
    <property type="entry name" value="PKS_mFAS_DH"/>
</dbReference>
<dbReference type="PROSITE" id="PS51257">
    <property type="entry name" value="PROKAR_LIPOPROTEIN"/>
    <property type="match status" value="1"/>
</dbReference>
<dbReference type="InterPro" id="IPR020841">
    <property type="entry name" value="PKS_Beta-ketoAc_synthase_dom"/>
</dbReference>
<dbReference type="Pfam" id="PF02801">
    <property type="entry name" value="Ketoacyl-synt_C"/>
    <property type="match status" value="1"/>
</dbReference>
<evidence type="ECO:0000256" key="6">
    <source>
        <dbReference type="ARBA" id="ARBA00023315"/>
    </source>
</evidence>
<dbReference type="PROSITE" id="PS52019">
    <property type="entry name" value="PKS_MFAS_DH"/>
    <property type="match status" value="1"/>
</dbReference>
<dbReference type="EMBL" id="JAHYBZ010000001">
    <property type="protein sequence ID" value="MBW6396735.1"/>
    <property type="molecule type" value="Genomic_DNA"/>
</dbReference>
<dbReference type="InterPro" id="IPR006162">
    <property type="entry name" value="Ppantetheine_attach_site"/>
</dbReference>
<dbReference type="Pfam" id="PF00550">
    <property type="entry name" value="PP-binding"/>
    <property type="match status" value="1"/>
</dbReference>
<dbReference type="InterPro" id="IPR050091">
    <property type="entry name" value="PKS_NRPS_Biosynth_Enz"/>
</dbReference>
<proteinExistence type="predicted"/>
<dbReference type="InterPro" id="IPR049551">
    <property type="entry name" value="PKS_DH_C"/>
</dbReference>
<feature type="region of interest" description="Disordered" evidence="8">
    <location>
        <begin position="856"/>
        <end position="880"/>
    </location>
</feature>
<dbReference type="InterPro" id="IPR014043">
    <property type="entry name" value="Acyl_transferase_dom"/>
</dbReference>
<dbReference type="InterPro" id="IPR036736">
    <property type="entry name" value="ACP-like_sf"/>
</dbReference>
<dbReference type="SMART" id="SM00823">
    <property type="entry name" value="PKS_PP"/>
    <property type="match status" value="1"/>
</dbReference>
<evidence type="ECO:0000256" key="5">
    <source>
        <dbReference type="ARBA" id="ARBA00023268"/>
    </source>
</evidence>
<dbReference type="Pfam" id="PF00109">
    <property type="entry name" value="ketoacyl-synt"/>
    <property type="match status" value="1"/>
</dbReference>
<dbReference type="PANTHER" id="PTHR43775">
    <property type="entry name" value="FATTY ACID SYNTHASE"/>
    <property type="match status" value="1"/>
</dbReference>
<dbReference type="Gene3D" id="3.30.70.3290">
    <property type="match status" value="1"/>
</dbReference>
<dbReference type="Pfam" id="PF13602">
    <property type="entry name" value="ADH_zinc_N_2"/>
    <property type="match status" value="1"/>
</dbReference>
<keyword evidence="2" id="KW-0597">Phosphoprotein</keyword>
<evidence type="ECO:0000256" key="7">
    <source>
        <dbReference type="PROSITE-ProRule" id="PRU01363"/>
    </source>
</evidence>
<dbReference type="InterPro" id="IPR016036">
    <property type="entry name" value="Malonyl_transacylase_ACP-bd"/>
</dbReference>
<dbReference type="InterPro" id="IPR014030">
    <property type="entry name" value="Ketoacyl_synth_N"/>
</dbReference>
<feature type="domain" description="PKS/mFAS DH" evidence="11">
    <location>
        <begin position="900"/>
        <end position="1175"/>
    </location>
</feature>
<dbReference type="SUPFAM" id="SSF50129">
    <property type="entry name" value="GroES-like"/>
    <property type="match status" value="1"/>
</dbReference>
<dbReference type="InterPro" id="IPR001227">
    <property type="entry name" value="Ac_transferase_dom_sf"/>
</dbReference>
<dbReference type="Pfam" id="PF16197">
    <property type="entry name" value="KAsynt_C_assoc"/>
    <property type="match status" value="1"/>
</dbReference>
<dbReference type="InterPro" id="IPR020843">
    <property type="entry name" value="ER"/>
</dbReference>
<dbReference type="PROSITE" id="PS52004">
    <property type="entry name" value="KS3_2"/>
    <property type="match status" value="1"/>
</dbReference>
<dbReference type="InterPro" id="IPR014031">
    <property type="entry name" value="Ketoacyl_synth_C"/>
</dbReference>
<accession>A0ABS7A3R1</accession>
<dbReference type="InterPro" id="IPR011032">
    <property type="entry name" value="GroES-like_sf"/>
</dbReference>
<dbReference type="InterPro" id="IPR057326">
    <property type="entry name" value="KR_dom"/>
</dbReference>
<evidence type="ECO:0000256" key="3">
    <source>
        <dbReference type="ARBA" id="ARBA00022679"/>
    </source>
</evidence>
<feature type="domain" description="Ketosynthase family 3 (KS3)" evidence="10">
    <location>
        <begin position="19"/>
        <end position="441"/>
    </location>
</feature>
<evidence type="ECO:0000313" key="13">
    <source>
        <dbReference type="Proteomes" id="UP001196565"/>
    </source>
</evidence>
<dbReference type="Proteomes" id="UP001196565">
    <property type="component" value="Unassembled WGS sequence"/>
</dbReference>
<evidence type="ECO:0000256" key="8">
    <source>
        <dbReference type="SAM" id="MobiDB-lite"/>
    </source>
</evidence>
<evidence type="ECO:0000259" key="11">
    <source>
        <dbReference type="PROSITE" id="PS52019"/>
    </source>
</evidence>
<reference evidence="12 13" key="1">
    <citation type="submission" date="2021-07" db="EMBL/GenBank/DDBJ databases">
        <authorList>
            <person name="So Y."/>
        </authorList>
    </citation>
    <scope>NUCLEOTIDE SEQUENCE [LARGE SCALE GENOMIC DNA]</scope>
    <source>
        <strain evidence="12 13">HJA6</strain>
    </source>
</reference>
<feature type="domain" description="Carrier" evidence="9">
    <location>
        <begin position="2301"/>
        <end position="2378"/>
    </location>
</feature>
<dbReference type="InterPro" id="IPR036291">
    <property type="entry name" value="NAD(P)-bd_dom_sf"/>
</dbReference>
<dbReference type="SUPFAM" id="SSF52151">
    <property type="entry name" value="FabD/lysophospholipase-like"/>
    <property type="match status" value="1"/>
</dbReference>
<dbReference type="InterPro" id="IPR029063">
    <property type="entry name" value="SAM-dependent_MTases_sf"/>
</dbReference>
<dbReference type="InterPro" id="IPR009081">
    <property type="entry name" value="PP-bd_ACP"/>
</dbReference>
<keyword evidence="6" id="KW-0012">Acyltransferase</keyword>
<dbReference type="SMART" id="SM00822">
    <property type="entry name" value="PKS_KR"/>
    <property type="match status" value="1"/>
</dbReference>
<keyword evidence="13" id="KW-1185">Reference proteome</keyword>
<dbReference type="SMART" id="SM00827">
    <property type="entry name" value="PKS_AT"/>
    <property type="match status" value="1"/>
</dbReference>
<comment type="caution">
    <text evidence="12">The sequence shown here is derived from an EMBL/GenBank/DDBJ whole genome shotgun (WGS) entry which is preliminary data.</text>
</comment>
<dbReference type="InterPro" id="IPR016039">
    <property type="entry name" value="Thiolase-like"/>
</dbReference>
<dbReference type="Pfam" id="PF08659">
    <property type="entry name" value="KR"/>
    <property type="match status" value="1"/>
</dbReference>
<dbReference type="InterPro" id="IPR049552">
    <property type="entry name" value="PKS_DH_N"/>
</dbReference>
<dbReference type="InterPro" id="IPR042104">
    <property type="entry name" value="PKS_dehydratase_sf"/>
</dbReference>
<dbReference type="SUPFAM" id="SSF53335">
    <property type="entry name" value="S-adenosyl-L-methionine-dependent methyltransferases"/>
    <property type="match status" value="1"/>
</dbReference>
<dbReference type="InterPro" id="IPR013154">
    <property type="entry name" value="ADH-like_N"/>
</dbReference>
<feature type="region of interest" description="C-terminal hotdog fold" evidence="7">
    <location>
        <begin position="1029"/>
        <end position="1175"/>
    </location>
</feature>
<dbReference type="Gene3D" id="1.10.1200.10">
    <property type="entry name" value="ACP-like"/>
    <property type="match status" value="1"/>
</dbReference>
<dbReference type="SUPFAM" id="SSF55048">
    <property type="entry name" value="Probable ACP-binding domain of malonyl-CoA ACP transacylase"/>
    <property type="match status" value="1"/>
</dbReference>
<keyword evidence="3" id="KW-0808">Transferase</keyword>
<dbReference type="CDD" id="cd05195">
    <property type="entry name" value="enoyl_red"/>
    <property type="match status" value="1"/>
</dbReference>
<dbReference type="InterPro" id="IPR020807">
    <property type="entry name" value="PKS_DH"/>
</dbReference>
<evidence type="ECO:0000313" key="12">
    <source>
        <dbReference type="EMBL" id="MBW6396735.1"/>
    </source>
</evidence>
<dbReference type="PANTHER" id="PTHR43775:SF37">
    <property type="entry name" value="SI:DKEY-61P9.11"/>
    <property type="match status" value="1"/>
</dbReference>
<feature type="active site" description="Proton acceptor; for dehydratase activity" evidence="7">
    <location>
        <position position="929"/>
    </location>
</feature>
<evidence type="ECO:0000259" key="9">
    <source>
        <dbReference type="PROSITE" id="PS50075"/>
    </source>
</evidence>
<dbReference type="SMART" id="SM00829">
    <property type="entry name" value="PKS_ER"/>
    <property type="match status" value="1"/>
</dbReference>
<dbReference type="RefSeq" id="WP_219761227.1">
    <property type="nucleotide sequence ID" value="NZ_JAHYBZ010000001.1"/>
</dbReference>
<feature type="region of interest" description="N-terminal hotdog fold" evidence="7">
    <location>
        <begin position="900"/>
        <end position="1019"/>
    </location>
</feature>
<dbReference type="PROSITE" id="PS00012">
    <property type="entry name" value="PHOSPHOPANTETHEINE"/>
    <property type="match status" value="1"/>
</dbReference>
<dbReference type="SMART" id="SM00826">
    <property type="entry name" value="PKS_DH"/>
    <property type="match status" value="1"/>
</dbReference>
<dbReference type="Pfam" id="PF14765">
    <property type="entry name" value="PS-DH"/>
    <property type="match status" value="1"/>
</dbReference>
<dbReference type="InterPro" id="IPR016035">
    <property type="entry name" value="Acyl_Trfase/lysoPLipase"/>
</dbReference>
<dbReference type="InterPro" id="IPR018201">
    <property type="entry name" value="Ketoacyl_synth_AS"/>
</dbReference>
<dbReference type="SUPFAM" id="SSF47336">
    <property type="entry name" value="ACP-like"/>
    <property type="match status" value="1"/>
</dbReference>
<sequence length="2406" mass="247937">MTTPGSRRPILSARTSRPSGGIAIIGAACRLPGAPDLDAFWSLLAEGRDAVTTVPADRFDQARWGHPRKSEPGRAYTFAAGTIGDAAGFDAPAFGLSPREAAEMDPQQRLLLEVAAEAFEDAGWPAERLAGRHIAVYAGGSSTDYAELRLEDPSAGDRFFMTGNALSILANRIGNVFDLRGPAQTIDTACSSSLVALHHAALALADQPDLEAAVVGGVNMLLSPYSFIGFSRAGMLSPTGRCRAFDASADGYVRAEGAGVVILKRLDDAIAAGDPIRAVLLGSGVNAAGRTIGLSLPNRSAQAALMGRVVARAGIAPDRFVAFEAHGTGTRVGDPAESWAIGTTIAQHRDAPLPIGSVKTNIGHLEAGSGMAGLLKAMLVLEKGIVPPSLHFGDPNPEIDFAGWNIAVPTAATPVSPRADAVVGVNSFGFGGTNATVLLGRAPATKPQPAGRPRGVPPLVLSAHSEAALGLLVETWRGRLPGADGAALARGVARHRDLAAHRLVLRGADGDALSEALDAWTQGNRDAAAQGQAVRGSTAFVFSGNGAQHAGMAKEALRSNAAFRNAVKQADAALAPLLGWSPLTLLKRGVPAAMLAGTDIAQPLLFAVQVGVVGALAVQGIRPALVLGHSVGEVAAAWCAGILPLDQAARLIVARSRHQHMTRGTGRMAAIGASAEAAAPLLEANGPGLDVAAINGPSAITVAGPAEAIARLCAAAEQARVSAVTLDLDYAFHAATMDPVRDGLLADLAALAPQAGALPMVSSVTGSVIGGEDAIAAYWWRNLREPVRFREAVHAAAEAGARLFLEIGPAAVLQSYLRESLREGTEGAAVLATLTRRDGAGDPFPAIADRAIARGADPREGPAFTGPAERALPRTPFARSPTWFPRTTEGAALTLPRRDHPLLGIRQGEDARAWTTWLDTELHPWLADHKLLGEAVLPAAGMAEMALAAAAARHPEAEVVEVSDLVILRPLPLEPDRTREVRVVTEEEGGFVLESRRRLAEEPWSLSARARIAVLPRLPAAAVPPAGGTRRVTGAEVVALAARSGLDYGPAFRPVQSVLANDAEARARVTLRLPDTAPPAEGFILHPVLLDGALQGLIALLSAQVRAEGQSLVPVRIGRLSARRGAEPPASAEVALTRRGERFVAADLVLRDAAEAVVAIADDVWLQRIRLPGRNDIADSAFRLEPLPAPPLPPAPAPLDAEAALEAARAADAAADMTEAALLLEGFAAAAAIAALPAAPPLATPYRRALWQALAEGGFAEENGAGWRLAEDQPLPPAQEIWRAVLAEQPRLALDMAWLARAAETLPTALAGEAAAAAPPPPEAGAFARIAAVMETAIASLAAAWPEGRALRVLDLSGGGPLTRHAVAALATSGRRVEYRAAGEARAGAAPPAVEGIAFAWTGWDPLAGTGAVEPADLVIGLAAGACGRSGTKLAAALRNACVPGGLLLLAEPAPGRLWDFACGQDPSWWDGGDGALPDAEAWRAALSQAGFESPDALPLSAAPWPALLLAARAPSVIVAAVPKPRRVLVCVETGAEPLGTALEAALHSEGHAVARHPLVTPPSPRDMRGAQVVALMRAETDAGATLAAATRLAEAAMGSAASFALVGAGDTARAAAIAGLGRVLANEMPELKLRRISLDPALPVDRAARRLAAELGGDAPEVIVTPQGRMTPLLSPGLPVGEAGGARRLLVGQPGQIGSLAWAPLPDLPEPGPGEVRLRLQAAGLNFRDLMWAQGLLPEDALMDGFAGPTLGMEGAGIVEAVGPDVALRPGQAVFGFAPSAFGTRALTRAEALAPLPAGLSPEAAATIPVAFITAAYALETLARIRPGERVLIHGGAGGVGLAAIQIAQAAGALVAATAGSAEKRAFLRMTGVDLVLDSRDAGFADALRAAWPEGVDVVLNSLAGEAMERSLGLVAPFGRFIELGKRDFVENRRAPLRPFRRNVSYFAVDADALPRAKPDLAAALLADIAARLAEGTLLPLPHAVFEAAETESAFRTLQASTHIGKLVIRPPADTADPAPEPWKPDADGIYLVLGGVQGFGLECAKWLAAEGAAHLVLVSRRGGTTPGADAALRTLAALGARARIEACDAADDTALAVLLKKLRREGPPIRGIVHAAAAFADGAATTMDAARFATVLAPKLLAAEALDRLTADDPLHLFLLFSSATTAFGNPGQANYVAANLALEAIARRRVAAGKPALAIGWGPIADAGILARDTATAETLERRTGVAPMPAQEALSTLPAILAAGVPVAHVARVTWGTLSAGLPILAEPAYAAVRAAREGGAEGADLRAELRALPPDEARARLVRLAQEEIGRILRLPIEAVGADAPVAGLGLDSLGGLELRMALERRLGVQVPLASVTEDLTIAILAGRIAGVVLEDRTEQTVQSLMDAYEPERAAAPESVK</sequence>
<dbReference type="InterPro" id="IPR013968">
    <property type="entry name" value="PKS_KR"/>
</dbReference>
<dbReference type="Pfam" id="PF08240">
    <property type="entry name" value="ADH_N"/>
    <property type="match status" value="1"/>
</dbReference>
<dbReference type="PROSITE" id="PS00606">
    <property type="entry name" value="KS3_1"/>
    <property type="match status" value="1"/>
</dbReference>
<dbReference type="Gene3D" id="3.90.180.10">
    <property type="entry name" value="Medium-chain alcohol dehydrogenases, catalytic domain"/>
    <property type="match status" value="1"/>
</dbReference>
<evidence type="ECO:0000256" key="2">
    <source>
        <dbReference type="ARBA" id="ARBA00022553"/>
    </source>
</evidence>
<dbReference type="Gene3D" id="3.10.129.110">
    <property type="entry name" value="Polyketide synthase dehydratase"/>
    <property type="match status" value="1"/>
</dbReference>
<organism evidence="12 13">
    <name type="scientific">Roseomonas alba</name>
    <dbReference type="NCBI Taxonomy" id="2846776"/>
    <lineage>
        <taxon>Bacteria</taxon>
        <taxon>Pseudomonadati</taxon>
        <taxon>Pseudomonadota</taxon>
        <taxon>Alphaproteobacteria</taxon>
        <taxon>Acetobacterales</taxon>
        <taxon>Roseomonadaceae</taxon>
        <taxon>Roseomonas</taxon>
    </lineage>
</organism>
<gene>
    <name evidence="12" type="ORF">KPL78_02700</name>
</gene>
<evidence type="ECO:0000259" key="10">
    <source>
        <dbReference type="PROSITE" id="PS52004"/>
    </source>
</evidence>
<keyword evidence="1" id="KW-0596">Phosphopantetheine</keyword>
<dbReference type="PROSITE" id="PS50075">
    <property type="entry name" value="CARRIER"/>
    <property type="match status" value="1"/>
</dbReference>
<dbReference type="CDD" id="cd00833">
    <property type="entry name" value="PKS"/>
    <property type="match status" value="1"/>
</dbReference>
<dbReference type="InterPro" id="IPR032821">
    <property type="entry name" value="PKS_assoc"/>
</dbReference>
<dbReference type="InterPro" id="IPR020806">
    <property type="entry name" value="PKS_PP-bd"/>
</dbReference>
<evidence type="ECO:0000256" key="1">
    <source>
        <dbReference type="ARBA" id="ARBA00022450"/>
    </source>
</evidence>